<dbReference type="Pfam" id="PF13369">
    <property type="entry name" value="Transglut_core2"/>
    <property type="match status" value="1"/>
</dbReference>
<evidence type="ECO:0000256" key="1">
    <source>
        <dbReference type="ARBA" id="ARBA00007100"/>
    </source>
</evidence>
<feature type="domain" description="Protein SirB1 N-terminal" evidence="2">
    <location>
        <begin position="53"/>
        <end position="206"/>
    </location>
</feature>
<proteinExistence type="inferred from homology"/>
<evidence type="ECO:0000259" key="2">
    <source>
        <dbReference type="Pfam" id="PF13369"/>
    </source>
</evidence>
<dbReference type="InterPro" id="IPR032698">
    <property type="entry name" value="SirB1_N"/>
</dbReference>
<keyword evidence="4" id="KW-1185">Reference proteome</keyword>
<dbReference type="Proteomes" id="UP001500359">
    <property type="component" value="Unassembled WGS sequence"/>
</dbReference>
<accession>A0ABN1LNG6</accession>
<sequence>MLSFRYPVPITENNIKLLEANVTALHQAIVDQNTLLAGLLVTRQFTTATDVSSYLDMIDSLAEDVKASMDMQLDESLRFKQFSRFFYTQLAFSSNENDFFDSKYCLLDKVIDYRTGIPVTLAIVFSAIAQRLGFDVTGVNFPGHFLIRYCNADKRTIFIDPLTGKILDWQELERLYLSIVGDSDDDEMPAGVLDCASTEEIVVRMLHNLKASFIREEKYQNALRAVDLLIGLSPNDPYERRDRGFLLHQLECPQVAKADYQFFIEHCPQDPSAQLLKLQMRHWDSMSRVILH</sequence>
<evidence type="ECO:0000313" key="4">
    <source>
        <dbReference type="Proteomes" id="UP001500359"/>
    </source>
</evidence>
<dbReference type="Gene3D" id="1.25.40.10">
    <property type="entry name" value="Tetratricopeptide repeat domain"/>
    <property type="match status" value="1"/>
</dbReference>
<protein>
    <submittedName>
        <fullName evidence="3">SirB1 family protein</fullName>
    </submittedName>
</protein>
<gene>
    <name evidence="3" type="ORF">GCM10009114_27230</name>
</gene>
<dbReference type="EMBL" id="BAAAFD010000008">
    <property type="protein sequence ID" value="GAA0858264.1"/>
    <property type="molecule type" value="Genomic_DNA"/>
</dbReference>
<organism evidence="3 4">
    <name type="scientific">Aliiglaciecola litoralis</name>
    <dbReference type="NCBI Taxonomy" id="582857"/>
    <lineage>
        <taxon>Bacteria</taxon>
        <taxon>Pseudomonadati</taxon>
        <taxon>Pseudomonadota</taxon>
        <taxon>Gammaproteobacteria</taxon>
        <taxon>Alteromonadales</taxon>
        <taxon>Alteromonadaceae</taxon>
        <taxon>Aliiglaciecola</taxon>
    </lineage>
</organism>
<dbReference type="PANTHER" id="PTHR31350:SF21">
    <property type="entry name" value="F-BOX ONLY PROTEIN 21"/>
    <property type="match status" value="1"/>
</dbReference>
<name>A0ABN1LNG6_9ALTE</name>
<dbReference type="InterPro" id="IPR011990">
    <property type="entry name" value="TPR-like_helical_dom_sf"/>
</dbReference>
<dbReference type="SUPFAM" id="SSF48452">
    <property type="entry name" value="TPR-like"/>
    <property type="match status" value="1"/>
</dbReference>
<comment type="similarity">
    <text evidence="1">Belongs to the UPF0162 family.</text>
</comment>
<comment type="caution">
    <text evidence="3">The sequence shown here is derived from an EMBL/GenBank/DDBJ whole genome shotgun (WGS) entry which is preliminary data.</text>
</comment>
<reference evidence="4" key="1">
    <citation type="journal article" date="2019" name="Int. J. Syst. Evol. Microbiol.">
        <title>The Global Catalogue of Microorganisms (GCM) 10K type strain sequencing project: providing services to taxonomists for standard genome sequencing and annotation.</title>
        <authorList>
            <consortium name="The Broad Institute Genomics Platform"/>
            <consortium name="The Broad Institute Genome Sequencing Center for Infectious Disease"/>
            <person name="Wu L."/>
            <person name="Ma J."/>
        </authorList>
    </citation>
    <scope>NUCLEOTIDE SEQUENCE [LARGE SCALE GENOMIC DNA]</scope>
    <source>
        <strain evidence="4">JCM 15896</strain>
    </source>
</reference>
<dbReference type="PANTHER" id="PTHR31350">
    <property type="entry name" value="SI:DKEY-261L7.2"/>
    <property type="match status" value="1"/>
</dbReference>
<dbReference type="Pfam" id="PF13371">
    <property type="entry name" value="TPR_9"/>
    <property type="match status" value="1"/>
</dbReference>
<evidence type="ECO:0000313" key="3">
    <source>
        <dbReference type="EMBL" id="GAA0858264.1"/>
    </source>
</evidence>